<evidence type="ECO:0000259" key="7">
    <source>
        <dbReference type="Pfam" id="PF18581"/>
    </source>
</evidence>
<evidence type="ECO:0000256" key="2">
    <source>
        <dbReference type="ARBA" id="ARBA00004286"/>
    </source>
</evidence>
<dbReference type="PANTHER" id="PTHR15607:SF14">
    <property type="entry name" value="SYNAPTONEMAL COMPLEX PROTEIN 2-LIKE"/>
    <property type="match status" value="1"/>
</dbReference>
<dbReference type="InterPro" id="IPR040560">
    <property type="entry name" value="SYCP2_SLD"/>
</dbReference>
<keyword evidence="4" id="KW-0158">Chromosome</keyword>
<evidence type="ECO:0000313" key="10">
    <source>
        <dbReference type="Proteomes" id="UP000018936"/>
    </source>
</evidence>
<feature type="domain" description="Synaptonemal complex protein 2 armadillo-repeat-like" evidence="7">
    <location>
        <begin position="40"/>
        <end position="78"/>
    </location>
</feature>
<dbReference type="EMBL" id="AZIM01001903">
    <property type="protein sequence ID" value="ETE65392.1"/>
    <property type="molecule type" value="Genomic_DNA"/>
</dbReference>
<proteinExistence type="inferred from homology"/>
<sequence>MSRSRRLHLLESLLRDAFKGKGFQKINVIIQEKDKCVRQKFTWFERTREFLSLIEPKENKHLVNLVEDFFNTVLALRTLNTLLTNVTREEKKAFATSEEMCLLMKEFVKTVQDVGDYDIQVALVEVLFRLMLKKCRDDMVHSWFEDQYVTEVFREIKDGDFETLKKPADDKLEEFWIDFNYGSESITFYSDSLEDILWESIRLSKEDISSYYLQEKEGEKILIIIMRRSIVINKAEITKIRIHFDSWFDVLTPLLKTIGKDKMIILDEEENANQGKTATVSIQLERKEDLIEIDSLSDILTSHRSNESVSPVVIDDILEKKKGARGSSKQRMEANNSESMSEKSWIHNPQNNTLPKVADYTRKKTKVKSKLKVLPLSSPSSGNDYDTTKYVHSPCTMLEFR</sequence>
<dbReference type="AlphaFoldDB" id="V8NV10"/>
<keyword evidence="5" id="KW-0539">Nucleus</keyword>
<evidence type="ECO:0000313" key="9">
    <source>
        <dbReference type="EMBL" id="ETE65392.1"/>
    </source>
</evidence>
<dbReference type="OrthoDB" id="10256849at2759"/>
<dbReference type="GO" id="GO:0140013">
    <property type="term" value="P:meiotic nuclear division"/>
    <property type="evidence" value="ECO:0007669"/>
    <property type="project" value="TreeGrafter"/>
</dbReference>
<dbReference type="Proteomes" id="UP000018936">
    <property type="component" value="Unassembled WGS sequence"/>
</dbReference>
<keyword evidence="10" id="KW-1185">Reference proteome</keyword>
<evidence type="ECO:0000256" key="4">
    <source>
        <dbReference type="ARBA" id="ARBA00022454"/>
    </source>
</evidence>
<feature type="region of interest" description="Disordered" evidence="6">
    <location>
        <begin position="323"/>
        <end position="354"/>
    </location>
</feature>
<reference evidence="9 10" key="1">
    <citation type="journal article" date="2013" name="Proc. Natl. Acad. Sci. U.S.A.">
        <title>The king cobra genome reveals dynamic gene evolution and adaptation in the snake venom system.</title>
        <authorList>
            <person name="Vonk F.J."/>
            <person name="Casewell N.R."/>
            <person name="Henkel C.V."/>
            <person name="Heimberg A.M."/>
            <person name="Jansen H.J."/>
            <person name="McCleary R.J."/>
            <person name="Kerkkamp H.M."/>
            <person name="Vos R.A."/>
            <person name="Guerreiro I."/>
            <person name="Calvete J.J."/>
            <person name="Wuster W."/>
            <person name="Woods A.E."/>
            <person name="Logan J.M."/>
            <person name="Harrison R.A."/>
            <person name="Castoe T.A."/>
            <person name="de Koning A.P."/>
            <person name="Pollock D.D."/>
            <person name="Yandell M."/>
            <person name="Calderon D."/>
            <person name="Renjifo C."/>
            <person name="Currier R.B."/>
            <person name="Salgado D."/>
            <person name="Pla D."/>
            <person name="Sanz L."/>
            <person name="Hyder A.S."/>
            <person name="Ribeiro J.M."/>
            <person name="Arntzen J.W."/>
            <person name="van den Thillart G.E."/>
            <person name="Boetzer M."/>
            <person name="Pirovano W."/>
            <person name="Dirks R.P."/>
            <person name="Spaink H.P."/>
            <person name="Duboule D."/>
            <person name="McGlinn E."/>
            <person name="Kini R.M."/>
            <person name="Richardson M.K."/>
        </authorList>
    </citation>
    <scope>NUCLEOTIDE SEQUENCE</scope>
    <source>
        <tissue evidence="9">Blood</tissue>
    </source>
</reference>
<accession>V8NV10</accession>
<comment type="subcellular location">
    <subcellularLocation>
        <location evidence="2">Chromosome</location>
    </subcellularLocation>
    <subcellularLocation>
        <location evidence="1">Nucleus</location>
    </subcellularLocation>
</comment>
<comment type="similarity">
    <text evidence="3">Belongs to the SYCP2 family.</text>
</comment>
<dbReference type="Pfam" id="PF18584">
    <property type="entry name" value="SYCP2_SLD"/>
    <property type="match status" value="1"/>
</dbReference>
<evidence type="ECO:0000256" key="1">
    <source>
        <dbReference type="ARBA" id="ARBA00004123"/>
    </source>
</evidence>
<evidence type="ECO:0000256" key="6">
    <source>
        <dbReference type="SAM" id="MobiDB-lite"/>
    </source>
</evidence>
<dbReference type="InterPro" id="IPR041322">
    <property type="entry name" value="SYCP2_ARLD"/>
</dbReference>
<feature type="domain" description="Synaptonemal complex protein 2 Spt16M-like" evidence="8">
    <location>
        <begin position="160"/>
        <end position="259"/>
    </location>
</feature>
<dbReference type="PANTHER" id="PTHR15607">
    <property type="entry name" value="SYNAPTONEMAL COMPLEX PROTEIN-RELATED"/>
    <property type="match status" value="1"/>
</dbReference>
<feature type="non-terminal residue" evidence="9">
    <location>
        <position position="1"/>
    </location>
</feature>
<dbReference type="GO" id="GO:0000800">
    <property type="term" value="C:lateral element"/>
    <property type="evidence" value="ECO:0007669"/>
    <property type="project" value="TreeGrafter"/>
</dbReference>
<feature type="compositionally biased region" description="Polar residues" evidence="6">
    <location>
        <begin position="327"/>
        <end position="339"/>
    </location>
</feature>
<dbReference type="GO" id="GO:0000779">
    <property type="term" value="C:condensed chromosome, centromeric region"/>
    <property type="evidence" value="ECO:0007669"/>
    <property type="project" value="TreeGrafter"/>
</dbReference>
<dbReference type="Pfam" id="PF18581">
    <property type="entry name" value="SYCP2_ARLD"/>
    <property type="match status" value="1"/>
</dbReference>
<evidence type="ECO:0000259" key="8">
    <source>
        <dbReference type="Pfam" id="PF18584"/>
    </source>
</evidence>
<protein>
    <submittedName>
        <fullName evidence="9">Synaptonemal complex protein 2-like protein</fullName>
    </submittedName>
</protein>
<dbReference type="InterPro" id="IPR024835">
    <property type="entry name" value="SYCP2-like"/>
</dbReference>
<name>V8NV10_OPHHA</name>
<comment type="caution">
    <text evidence="9">The sequence shown here is derived from an EMBL/GenBank/DDBJ whole genome shotgun (WGS) entry which is preliminary data.</text>
</comment>
<evidence type="ECO:0000256" key="5">
    <source>
        <dbReference type="ARBA" id="ARBA00023242"/>
    </source>
</evidence>
<gene>
    <name evidence="9" type="primary">SYCP2L</name>
    <name evidence="9" type="ORF">L345_08831</name>
</gene>
<organism evidence="9 10">
    <name type="scientific">Ophiophagus hannah</name>
    <name type="common">King cobra</name>
    <name type="synonym">Naja hannah</name>
    <dbReference type="NCBI Taxonomy" id="8665"/>
    <lineage>
        <taxon>Eukaryota</taxon>
        <taxon>Metazoa</taxon>
        <taxon>Chordata</taxon>
        <taxon>Craniata</taxon>
        <taxon>Vertebrata</taxon>
        <taxon>Euteleostomi</taxon>
        <taxon>Lepidosauria</taxon>
        <taxon>Squamata</taxon>
        <taxon>Bifurcata</taxon>
        <taxon>Unidentata</taxon>
        <taxon>Episquamata</taxon>
        <taxon>Toxicofera</taxon>
        <taxon>Serpentes</taxon>
        <taxon>Colubroidea</taxon>
        <taxon>Elapidae</taxon>
        <taxon>Elapinae</taxon>
        <taxon>Ophiophagus</taxon>
    </lineage>
</organism>
<evidence type="ECO:0000256" key="3">
    <source>
        <dbReference type="ARBA" id="ARBA00007960"/>
    </source>
</evidence>